<name>A0A5C5BAJ6_9MICO</name>
<feature type="region of interest" description="Disordered" evidence="6">
    <location>
        <begin position="273"/>
        <end position="306"/>
    </location>
</feature>
<evidence type="ECO:0000256" key="5">
    <source>
        <dbReference type="ARBA" id="ARBA00023136"/>
    </source>
</evidence>
<keyword evidence="9" id="KW-1185">Reference proteome</keyword>
<dbReference type="SUPFAM" id="SSF56112">
    <property type="entry name" value="Protein kinase-like (PK-like)"/>
    <property type="match status" value="1"/>
</dbReference>
<dbReference type="OrthoDB" id="5242664at2"/>
<evidence type="ECO:0000256" key="6">
    <source>
        <dbReference type="SAM" id="MobiDB-lite"/>
    </source>
</evidence>
<organism evidence="8 9">
    <name type="scientific">Miniimonas arenae</name>
    <dbReference type="NCBI Taxonomy" id="676201"/>
    <lineage>
        <taxon>Bacteria</taxon>
        <taxon>Bacillati</taxon>
        <taxon>Actinomycetota</taxon>
        <taxon>Actinomycetes</taxon>
        <taxon>Micrococcales</taxon>
        <taxon>Beutenbergiaceae</taxon>
        <taxon>Miniimonas</taxon>
    </lineage>
</organism>
<evidence type="ECO:0000256" key="4">
    <source>
        <dbReference type="ARBA" id="ARBA00022989"/>
    </source>
</evidence>
<feature type="transmembrane region" description="Helical" evidence="7">
    <location>
        <begin position="34"/>
        <end position="56"/>
    </location>
</feature>
<feature type="transmembrane region" description="Helical" evidence="7">
    <location>
        <begin position="767"/>
        <end position="788"/>
    </location>
</feature>
<keyword evidence="5 7" id="KW-0472">Membrane</keyword>
<accession>A0A5C5BAJ6</accession>
<gene>
    <name evidence="8" type="ORF">FH969_14275</name>
</gene>
<feature type="transmembrane region" description="Helical" evidence="7">
    <location>
        <begin position="851"/>
        <end position="875"/>
    </location>
</feature>
<feature type="transmembrane region" description="Helical" evidence="7">
    <location>
        <begin position="919"/>
        <end position="940"/>
    </location>
</feature>
<dbReference type="AlphaFoldDB" id="A0A5C5BAJ6"/>
<proteinExistence type="predicted"/>
<sequence length="958" mass="100899">MRRLPQLATGAPAPEREVTILDLPVYRLRRPGDLVAAVVAVVGIAVVLLLAVFAHATTEGVTQDVQNALPAALRAVLLAPVNFLEGVVTVLLPAAVVVERLIRRQPRLVLEAIVAATIAALLTVAAMWALTTFGSQALIDGVTTVTTPRTSFVPGIAALAALLTVTGSTDHRRLVAWTWNLLWVTLVLQVLRNGMTLPGALTSVLVGRTVGMAARYLTGVLGDRAYGEHLVGALRRCGIDPVRVLRIIDGRPIEGAEPVVVVTDDPIGYVTDSGVSADLAPDAEPESATSAGGEQHEDAPDGEPATAHDATLREASHGTGDPTAAARPAVVGARENEAHDAAAGPTTAATARERLTTTWDFSSEIPVITEEIPPAATQAQTPHGTRPTSAERGRPPLRTATAVIGEEEGENRIYSVRDSSGRVWDVGVLDGDRQVVGALAAFWSAIRLRGLRTRTVVSLRAAVERAALMSYAADAAGVRTPTLRGLTTEQDSAILVSEHVSGTRTFADVQTRHLTDEVLDRIWAQVRAAHAAGLAHRNLDDQAILLDADDEVLLTGWTQGEVSSPELARRLDLAHLLALLALRVGAERAMASAARTLTREDLIAIAPILQPVALPERTRAEARRNKKVLAEVQEILVGVIPTVADVQPMQMRRFSVRTIVTVTVAAVAGWLVLTSFNLQQMVEFVQEANPAWLAAAFVLGLLTYIGSAMGLVAFAPVRLSLWRTSLVQIAASVVALVAPAGVGPAAMNLRFLQKNRLDTPMAVATVALVQVSQFVTTILLLIGIALVTGSSGALDTLPSGAVVIGVSAVAAAVGVGLLLPRVRTWVFAKIRPTLQQIWPRLVWVVGQPGRLLMGLGGNLVMTVGYIAAFGCTLAAFGESIPLTSLAIVYLAGNAAGSAVPTPGGIGTVELALSSGLRAAGVGAAAALASAFVFRLLTFWIRVPLGWLALRWLQKRNLV</sequence>
<feature type="transmembrane region" description="Helical" evidence="7">
    <location>
        <begin position="150"/>
        <end position="167"/>
    </location>
</feature>
<dbReference type="Proteomes" id="UP000313849">
    <property type="component" value="Unassembled WGS sequence"/>
</dbReference>
<comment type="subcellular location">
    <subcellularLocation>
        <location evidence="1">Cell membrane</location>
        <topology evidence="1">Multi-pass membrane protein</topology>
    </subcellularLocation>
</comment>
<evidence type="ECO:0000256" key="1">
    <source>
        <dbReference type="ARBA" id="ARBA00004651"/>
    </source>
</evidence>
<feature type="transmembrane region" description="Helical" evidence="7">
    <location>
        <begin position="726"/>
        <end position="747"/>
    </location>
</feature>
<feature type="transmembrane region" description="Helical" evidence="7">
    <location>
        <begin position="659"/>
        <end position="679"/>
    </location>
</feature>
<dbReference type="EMBL" id="VENP01000086">
    <property type="protein sequence ID" value="TNU72896.1"/>
    <property type="molecule type" value="Genomic_DNA"/>
</dbReference>
<evidence type="ECO:0000256" key="7">
    <source>
        <dbReference type="SAM" id="Phobius"/>
    </source>
</evidence>
<feature type="transmembrane region" description="Helical" evidence="7">
    <location>
        <begin position="174"/>
        <end position="191"/>
    </location>
</feature>
<feature type="transmembrane region" description="Helical" evidence="7">
    <location>
        <begin position="800"/>
        <end position="819"/>
    </location>
</feature>
<evidence type="ECO:0000313" key="9">
    <source>
        <dbReference type="Proteomes" id="UP000313849"/>
    </source>
</evidence>
<dbReference type="PANTHER" id="PTHR39087">
    <property type="entry name" value="UPF0104 MEMBRANE PROTEIN MJ1595"/>
    <property type="match status" value="1"/>
</dbReference>
<dbReference type="InterPro" id="IPR011009">
    <property type="entry name" value="Kinase-like_dom_sf"/>
</dbReference>
<comment type="caution">
    <text evidence="8">The sequence shown here is derived from an EMBL/GenBank/DDBJ whole genome shotgun (WGS) entry which is preliminary data.</text>
</comment>
<protein>
    <submittedName>
        <fullName evidence="8">UPF0104 family protein</fullName>
    </submittedName>
</protein>
<dbReference type="PANTHER" id="PTHR39087:SF2">
    <property type="entry name" value="UPF0104 MEMBRANE PROTEIN MJ1595"/>
    <property type="match status" value="1"/>
</dbReference>
<evidence type="ECO:0000313" key="8">
    <source>
        <dbReference type="EMBL" id="TNU72896.1"/>
    </source>
</evidence>
<feature type="transmembrane region" description="Helical" evidence="7">
    <location>
        <begin position="76"/>
        <end position="96"/>
    </location>
</feature>
<dbReference type="InterPro" id="IPR022791">
    <property type="entry name" value="L-PG_synthase/AglD"/>
</dbReference>
<dbReference type="GO" id="GO:0005886">
    <property type="term" value="C:plasma membrane"/>
    <property type="evidence" value="ECO:0007669"/>
    <property type="project" value="UniProtKB-SubCell"/>
</dbReference>
<evidence type="ECO:0000256" key="2">
    <source>
        <dbReference type="ARBA" id="ARBA00022475"/>
    </source>
</evidence>
<reference evidence="8 9" key="1">
    <citation type="submission" date="2019-06" db="EMBL/GenBank/DDBJ databases">
        <title>Draft genome sequence of Miniimonas arenae KCTC 19750T isolated from sea sand.</title>
        <authorList>
            <person name="Park S.-J."/>
        </authorList>
    </citation>
    <scope>NUCLEOTIDE SEQUENCE [LARGE SCALE GENOMIC DNA]</scope>
    <source>
        <strain evidence="8 9">KCTC 19750</strain>
    </source>
</reference>
<feature type="transmembrane region" description="Helical" evidence="7">
    <location>
        <begin position="882"/>
        <end position="899"/>
    </location>
</feature>
<feature type="transmembrane region" description="Helical" evidence="7">
    <location>
        <begin position="108"/>
        <end position="130"/>
    </location>
</feature>
<dbReference type="Pfam" id="PF03706">
    <property type="entry name" value="LPG_synthase_TM"/>
    <property type="match status" value="1"/>
</dbReference>
<evidence type="ECO:0000256" key="3">
    <source>
        <dbReference type="ARBA" id="ARBA00022692"/>
    </source>
</evidence>
<feature type="transmembrane region" description="Helical" evidence="7">
    <location>
        <begin position="691"/>
        <end position="714"/>
    </location>
</feature>
<keyword evidence="4 7" id="KW-1133">Transmembrane helix</keyword>
<keyword evidence="3 7" id="KW-0812">Transmembrane</keyword>
<keyword evidence="2" id="KW-1003">Cell membrane</keyword>